<feature type="transmembrane region" description="Helical" evidence="1">
    <location>
        <begin position="163"/>
        <end position="183"/>
    </location>
</feature>
<keyword evidence="3" id="KW-0645">Protease</keyword>
<keyword evidence="4" id="KW-1185">Reference proteome</keyword>
<dbReference type="RefSeq" id="WP_203923229.1">
    <property type="nucleotide sequence ID" value="NZ_BONZ01000085.1"/>
</dbReference>
<organism evidence="3 4">
    <name type="scientific">Rugosimonospora africana</name>
    <dbReference type="NCBI Taxonomy" id="556532"/>
    <lineage>
        <taxon>Bacteria</taxon>
        <taxon>Bacillati</taxon>
        <taxon>Actinomycetota</taxon>
        <taxon>Actinomycetes</taxon>
        <taxon>Micromonosporales</taxon>
        <taxon>Micromonosporaceae</taxon>
        <taxon>Rugosimonospora</taxon>
    </lineage>
</organism>
<dbReference type="EMBL" id="BONZ01000085">
    <property type="protein sequence ID" value="GIH19782.1"/>
    <property type="molecule type" value="Genomic_DNA"/>
</dbReference>
<dbReference type="InterPro" id="IPR003675">
    <property type="entry name" value="Rce1/LyrA-like_dom"/>
</dbReference>
<dbReference type="GO" id="GO:0006508">
    <property type="term" value="P:proteolysis"/>
    <property type="evidence" value="ECO:0007669"/>
    <property type="project" value="UniProtKB-KW"/>
</dbReference>
<keyword evidence="1" id="KW-1133">Transmembrane helix</keyword>
<evidence type="ECO:0000313" key="4">
    <source>
        <dbReference type="Proteomes" id="UP000642748"/>
    </source>
</evidence>
<feature type="transmembrane region" description="Helical" evidence="1">
    <location>
        <begin position="58"/>
        <end position="79"/>
    </location>
</feature>
<name>A0A8J3VUN8_9ACTN</name>
<comment type="caution">
    <text evidence="3">The sequence shown here is derived from an EMBL/GenBank/DDBJ whole genome shotgun (WGS) entry which is preliminary data.</text>
</comment>
<keyword evidence="3" id="KW-0378">Hydrolase</keyword>
<feature type="domain" description="CAAX prenyl protease 2/Lysostaphin resistance protein A-like" evidence="2">
    <location>
        <begin position="135"/>
        <end position="225"/>
    </location>
</feature>
<dbReference type="PANTHER" id="PTHR39430:SF1">
    <property type="entry name" value="PROTEASE"/>
    <property type="match status" value="1"/>
</dbReference>
<feature type="transmembrane region" description="Helical" evidence="1">
    <location>
        <begin position="131"/>
        <end position="151"/>
    </location>
</feature>
<dbReference type="Pfam" id="PF02517">
    <property type="entry name" value="Rce1-like"/>
    <property type="match status" value="1"/>
</dbReference>
<feature type="transmembrane region" description="Helical" evidence="1">
    <location>
        <begin position="99"/>
        <end position="119"/>
    </location>
</feature>
<feature type="transmembrane region" description="Helical" evidence="1">
    <location>
        <begin position="28"/>
        <end position="46"/>
    </location>
</feature>
<gene>
    <name evidence="3" type="ORF">Raf01_79540</name>
</gene>
<accession>A0A8J3VUN8</accession>
<proteinExistence type="predicted"/>
<evidence type="ECO:0000256" key="1">
    <source>
        <dbReference type="SAM" id="Phobius"/>
    </source>
</evidence>
<reference evidence="3" key="1">
    <citation type="submission" date="2021-01" db="EMBL/GenBank/DDBJ databases">
        <title>Whole genome shotgun sequence of Rugosimonospora africana NBRC 104875.</title>
        <authorList>
            <person name="Komaki H."/>
            <person name="Tamura T."/>
        </authorList>
    </citation>
    <scope>NUCLEOTIDE SEQUENCE</scope>
    <source>
        <strain evidence="3">NBRC 104875</strain>
    </source>
</reference>
<dbReference type="GO" id="GO:0004175">
    <property type="term" value="F:endopeptidase activity"/>
    <property type="evidence" value="ECO:0007669"/>
    <property type="project" value="UniProtKB-ARBA"/>
</dbReference>
<evidence type="ECO:0000259" key="2">
    <source>
        <dbReference type="Pfam" id="PF02517"/>
    </source>
</evidence>
<dbReference type="Proteomes" id="UP000642748">
    <property type="component" value="Unassembled WGS sequence"/>
</dbReference>
<feature type="transmembrane region" description="Helical" evidence="1">
    <location>
        <begin position="265"/>
        <end position="282"/>
    </location>
</feature>
<dbReference type="GO" id="GO:0080120">
    <property type="term" value="P:CAAX-box protein maturation"/>
    <property type="evidence" value="ECO:0007669"/>
    <property type="project" value="UniProtKB-ARBA"/>
</dbReference>
<keyword evidence="1" id="KW-0472">Membrane</keyword>
<dbReference type="PANTHER" id="PTHR39430">
    <property type="entry name" value="MEMBRANE-ASSOCIATED PROTEASE-RELATED"/>
    <property type="match status" value="1"/>
</dbReference>
<dbReference type="AlphaFoldDB" id="A0A8J3VUN8"/>
<protein>
    <submittedName>
        <fullName evidence="3">CAAX amino protease</fullName>
    </submittedName>
</protein>
<evidence type="ECO:0000313" key="3">
    <source>
        <dbReference type="EMBL" id="GIH19782.1"/>
    </source>
</evidence>
<feature type="transmembrane region" description="Helical" evidence="1">
    <location>
        <begin position="190"/>
        <end position="209"/>
    </location>
</feature>
<keyword evidence="1" id="KW-0812">Transmembrane</keyword>
<sequence length="296" mass="30564">MSVEPTEIPTTVPAAATRSGPPRWLRPIGVRLVFLLVVFAVVDVVFAQVNSLAVKNPVTGLLAGLATAAIALVGYARLVGWLEQRKVPEVGTATLRPQLARGVGLGIVLFAGTILLIFICDGYRVRGWGSVGDAIATFGLMAGVATCEELLFRGVLFRIVEEWAGTLVALVVSGLLFGVMHLLNPGGTGWGALSIAVEAGLMLGAAYVATRSLWLPIGLHLGWNFAESGIFGSTVSGSNGTVGGLLDGASHGPAIISGGAFGPEASILAVLIGGATAILLLRKARKAGRIVRAPWR</sequence>